<dbReference type="AlphaFoldDB" id="A0A8T2GED1"/>
<dbReference type="CDD" id="cd10017">
    <property type="entry name" value="B3_DNA"/>
    <property type="match status" value="1"/>
</dbReference>
<proteinExistence type="predicted"/>
<dbReference type="OrthoDB" id="1100795at2759"/>
<reference evidence="2 3" key="1">
    <citation type="submission" date="2020-12" db="EMBL/GenBank/DDBJ databases">
        <title>Concerted genomic and epigenomic changes stabilize Arabidopsis allopolyploids.</title>
        <authorList>
            <person name="Chen Z."/>
        </authorList>
    </citation>
    <scope>NUCLEOTIDE SEQUENCE [LARGE SCALE GENOMIC DNA]</scope>
    <source>
        <strain evidence="2">As9502</strain>
        <tissue evidence="2">Leaf</tissue>
    </source>
</reference>
<dbReference type="InterPro" id="IPR051442">
    <property type="entry name" value="B3_domain"/>
</dbReference>
<protein>
    <submittedName>
        <fullName evidence="2">DNA-binding pseudobarrel domain superfamily</fullName>
    </submittedName>
</protein>
<accession>A0A8T2GED1</accession>
<dbReference type="PANTHER" id="PTHR34269">
    <property type="entry name" value="TRANSCRIPTION FACTOR B3-DOMAIN FAMILY-RELATED"/>
    <property type="match status" value="1"/>
</dbReference>
<dbReference type="SMART" id="SM01019">
    <property type="entry name" value="B3"/>
    <property type="match status" value="1"/>
</dbReference>
<sequence>MSFDVRSEKIDLIKGPELPDYNMFMSQKFTSYEGKLAILLTGNGDCSFYMWILEDAAKHEWSKKAYVVPDFFPLDPFVLLMQRANENDIVRTFHYDDRVGTSDAIVESTPASPPRHIMFSVIIRKDSPLRNLPGAKSIFKVSFTIIIKTFIVKLIMMKDFQLDGDMIISKTLSRTDVDHHGRLFLPKNKVLSVLKKMRNVTKESLRKGIELEVVDIIENDSYSVILKSRNTTNDFVLASGWSIMKHSLDLQEGDEIKLFWDYLNYKFIILNFEYNLIP</sequence>
<dbReference type="EMBL" id="JAEFBJ010000002">
    <property type="protein sequence ID" value="KAG7641621.1"/>
    <property type="molecule type" value="Genomic_DNA"/>
</dbReference>
<keyword evidence="3" id="KW-1185">Reference proteome</keyword>
<dbReference type="Pfam" id="PF08268">
    <property type="entry name" value="FBA_3"/>
    <property type="match status" value="1"/>
</dbReference>
<dbReference type="InterPro" id="IPR003340">
    <property type="entry name" value="B3_DNA-bd"/>
</dbReference>
<evidence type="ECO:0000313" key="3">
    <source>
        <dbReference type="Proteomes" id="UP000694251"/>
    </source>
</evidence>
<dbReference type="GO" id="GO:0003677">
    <property type="term" value="F:DNA binding"/>
    <property type="evidence" value="ECO:0007669"/>
    <property type="project" value="UniProtKB-KW"/>
</dbReference>
<evidence type="ECO:0000313" key="2">
    <source>
        <dbReference type="EMBL" id="KAG7641621.1"/>
    </source>
</evidence>
<organism evidence="2 3">
    <name type="scientific">Arabidopsis suecica</name>
    <name type="common">Swedish thale-cress</name>
    <name type="synonym">Cardaminopsis suecica</name>
    <dbReference type="NCBI Taxonomy" id="45249"/>
    <lineage>
        <taxon>Eukaryota</taxon>
        <taxon>Viridiplantae</taxon>
        <taxon>Streptophyta</taxon>
        <taxon>Embryophyta</taxon>
        <taxon>Tracheophyta</taxon>
        <taxon>Spermatophyta</taxon>
        <taxon>Magnoliopsida</taxon>
        <taxon>eudicotyledons</taxon>
        <taxon>Gunneridae</taxon>
        <taxon>Pentapetalae</taxon>
        <taxon>rosids</taxon>
        <taxon>malvids</taxon>
        <taxon>Brassicales</taxon>
        <taxon>Brassicaceae</taxon>
        <taxon>Camelineae</taxon>
        <taxon>Arabidopsis</taxon>
    </lineage>
</organism>
<dbReference type="InterPro" id="IPR013187">
    <property type="entry name" value="F-box-assoc_dom_typ3"/>
</dbReference>
<keyword evidence="2" id="KW-0238">DNA-binding</keyword>
<feature type="domain" description="TF-B3" evidence="1">
    <location>
        <begin position="168"/>
        <end position="273"/>
    </location>
</feature>
<dbReference type="PANTHER" id="PTHR34269:SF15">
    <property type="entry name" value="TF-B3 DOMAIN-CONTAINING PROTEIN"/>
    <property type="match status" value="1"/>
</dbReference>
<gene>
    <name evidence="2" type="ORF">ISN44_As02g016210</name>
</gene>
<dbReference type="Proteomes" id="UP000694251">
    <property type="component" value="Chromosome 2"/>
</dbReference>
<name>A0A8T2GED1_ARASU</name>
<evidence type="ECO:0000259" key="1">
    <source>
        <dbReference type="SMART" id="SM01019"/>
    </source>
</evidence>
<comment type="caution">
    <text evidence="2">The sequence shown here is derived from an EMBL/GenBank/DDBJ whole genome shotgun (WGS) entry which is preliminary data.</text>
</comment>